<dbReference type="InterPro" id="IPR016169">
    <property type="entry name" value="FAD-bd_PCMH_sub2"/>
</dbReference>
<reference evidence="7" key="1">
    <citation type="submission" date="2014-01" db="EMBL/GenBank/DDBJ databases">
        <title>The genome of the white-rot fungus Pycnoporus cinnabarinus: a basidiomycete model with a versatile arsenal for lignocellulosic biomass breakdown.</title>
        <authorList>
            <person name="Levasseur A."/>
            <person name="Lomascolo A."/>
            <person name="Ruiz-Duenas F.J."/>
            <person name="Uzan E."/>
            <person name="Piumi F."/>
            <person name="Kues U."/>
            <person name="Ram A.F.J."/>
            <person name="Murat C."/>
            <person name="Haon M."/>
            <person name="Benoit I."/>
            <person name="Arfi Y."/>
            <person name="Chevret D."/>
            <person name="Drula E."/>
            <person name="Kwon M.J."/>
            <person name="Gouret P."/>
            <person name="Lesage-Meessen L."/>
            <person name="Lombard V."/>
            <person name="Mariette J."/>
            <person name="Noirot C."/>
            <person name="Park J."/>
            <person name="Patyshakuliyeva A."/>
            <person name="Wieneger R.A.B."/>
            <person name="Wosten H.A.B."/>
            <person name="Martin F."/>
            <person name="Coutinho P.M."/>
            <person name="de Vries R."/>
            <person name="Martinez A.T."/>
            <person name="Klopp C."/>
            <person name="Pontarotti P."/>
            <person name="Henrissat B."/>
            <person name="Record E."/>
        </authorList>
    </citation>
    <scope>NUCLEOTIDE SEQUENCE [LARGE SCALE GENOMIC DNA]</scope>
    <source>
        <strain evidence="7">BRFM137</strain>
    </source>
</reference>
<evidence type="ECO:0000256" key="4">
    <source>
        <dbReference type="ARBA" id="ARBA00023002"/>
    </source>
</evidence>
<dbReference type="HOGENOM" id="CLU_018354_1_0_1"/>
<dbReference type="Pfam" id="PF01565">
    <property type="entry name" value="FAD_binding_4"/>
    <property type="match status" value="1"/>
</dbReference>
<keyword evidence="8" id="KW-1185">Reference proteome</keyword>
<evidence type="ECO:0000256" key="5">
    <source>
        <dbReference type="SAM" id="SignalP"/>
    </source>
</evidence>
<keyword evidence="3" id="KW-0274">FAD</keyword>
<dbReference type="Proteomes" id="UP000029665">
    <property type="component" value="Unassembled WGS sequence"/>
</dbReference>
<dbReference type="PANTHER" id="PTHR42973:SF13">
    <property type="entry name" value="FAD-BINDING PCMH-TYPE DOMAIN-CONTAINING PROTEIN"/>
    <property type="match status" value="1"/>
</dbReference>
<dbReference type="InterPro" id="IPR012951">
    <property type="entry name" value="BBE"/>
</dbReference>
<dbReference type="STRING" id="5643.A0A060SQY3"/>
<proteinExistence type="inferred from homology"/>
<organism evidence="7 8">
    <name type="scientific">Pycnoporus cinnabarinus</name>
    <name type="common">Cinnabar-red polypore</name>
    <name type="synonym">Trametes cinnabarina</name>
    <dbReference type="NCBI Taxonomy" id="5643"/>
    <lineage>
        <taxon>Eukaryota</taxon>
        <taxon>Fungi</taxon>
        <taxon>Dikarya</taxon>
        <taxon>Basidiomycota</taxon>
        <taxon>Agaricomycotina</taxon>
        <taxon>Agaricomycetes</taxon>
        <taxon>Polyporales</taxon>
        <taxon>Polyporaceae</taxon>
        <taxon>Trametes</taxon>
    </lineage>
</organism>
<keyword evidence="4" id="KW-0560">Oxidoreductase</keyword>
<dbReference type="InterPro" id="IPR036318">
    <property type="entry name" value="FAD-bd_PCMH-like_sf"/>
</dbReference>
<evidence type="ECO:0000259" key="6">
    <source>
        <dbReference type="PROSITE" id="PS51387"/>
    </source>
</evidence>
<evidence type="ECO:0000313" key="8">
    <source>
        <dbReference type="Proteomes" id="UP000029665"/>
    </source>
</evidence>
<comment type="similarity">
    <text evidence="1">Belongs to the oxygen-dependent FAD-linked oxidoreductase family.</text>
</comment>
<name>A0A060SQY3_PYCCI</name>
<feature type="domain" description="FAD-binding PCMH-type" evidence="6">
    <location>
        <begin position="66"/>
        <end position="282"/>
    </location>
</feature>
<evidence type="ECO:0000313" key="7">
    <source>
        <dbReference type="EMBL" id="CDO76775.1"/>
    </source>
</evidence>
<dbReference type="InterPro" id="IPR016166">
    <property type="entry name" value="FAD-bd_PCMH"/>
</dbReference>
<dbReference type="GO" id="GO:0016491">
    <property type="term" value="F:oxidoreductase activity"/>
    <property type="evidence" value="ECO:0007669"/>
    <property type="project" value="UniProtKB-KW"/>
</dbReference>
<dbReference type="Pfam" id="PF08031">
    <property type="entry name" value="BBE"/>
    <property type="match status" value="1"/>
</dbReference>
<dbReference type="AlphaFoldDB" id="A0A060SQY3"/>
<gene>
    <name evidence="7" type="ORF">BN946_scf184978.g4</name>
</gene>
<dbReference type="InterPro" id="IPR050416">
    <property type="entry name" value="FAD-linked_Oxidoreductase"/>
</dbReference>
<dbReference type="SUPFAM" id="SSF56176">
    <property type="entry name" value="FAD-binding/transporter-associated domain-like"/>
    <property type="match status" value="1"/>
</dbReference>
<dbReference type="PROSITE" id="PS51387">
    <property type="entry name" value="FAD_PCMH"/>
    <property type="match status" value="1"/>
</dbReference>
<feature type="signal peptide" evidence="5">
    <location>
        <begin position="1"/>
        <end position="18"/>
    </location>
</feature>
<keyword evidence="2" id="KW-0285">Flavoprotein</keyword>
<dbReference type="Gene3D" id="3.30.465.10">
    <property type="match status" value="2"/>
</dbReference>
<keyword evidence="5" id="KW-0732">Signal</keyword>
<dbReference type="Gene3D" id="3.40.462.20">
    <property type="match status" value="1"/>
</dbReference>
<feature type="chain" id="PRO_5001587307" description="FAD-binding PCMH-type domain-containing protein" evidence="5">
    <location>
        <begin position="19"/>
        <end position="447"/>
    </location>
</feature>
<sequence>MVLLSAVLLAQALSAAVSEPPSKWQVGRFTGVCESISQAVSSASSVYWPGSGEAYDADIFHYATSSSSQAACSVEPGKAEDIAMILGILAENKTPFAVKSGGHAMNPHFSSTSGVHISLSRFNEVTYNAEAKTAEIGAGLIWDDVYAALEPHAVNVVAPRMSRLLLLLKFTILKGGFNNFGIVTKFLLDTHPQPEVWGGSLTIAAEFFAEVNAATAQFSQTAVDPKAQIIASYGYAQGKLISSIMLFYDDPEPPKGTFDAYLVIPYLAKDVKTRSFLDLVRSAPSNGTQGLRGIYHTVSVIEYTDRVLNAIINETSFWGERLASGPAVMAYSSEPFLQTIFSHAAPNSSAYPPNRAIAPSPLSISYAWNDSSADEAMHSAARESAGQLTRVLSSEGQNVKDTALYGNYAIFGTPLERIYGSNLPRLRMLKAKYDPNGIMGLTGGWKF</sequence>
<dbReference type="OrthoDB" id="2151789at2759"/>
<accession>A0A060SQY3</accession>
<evidence type="ECO:0000256" key="3">
    <source>
        <dbReference type="ARBA" id="ARBA00022827"/>
    </source>
</evidence>
<dbReference type="InterPro" id="IPR006094">
    <property type="entry name" value="Oxid_FAD_bind_N"/>
</dbReference>
<protein>
    <recommendedName>
        <fullName evidence="6">FAD-binding PCMH-type domain-containing protein</fullName>
    </recommendedName>
</protein>
<dbReference type="GO" id="GO:0071949">
    <property type="term" value="F:FAD binding"/>
    <property type="evidence" value="ECO:0007669"/>
    <property type="project" value="InterPro"/>
</dbReference>
<dbReference type="PANTHER" id="PTHR42973">
    <property type="entry name" value="BINDING OXIDOREDUCTASE, PUTATIVE (AFU_ORTHOLOGUE AFUA_1G17690)-RELATED"/>
    <property type="match status" value="1"/>
</dbReference>
<evidence type="ECO:0000256" key="1">
    <source>
        <dbReference type="ARBA" id="ARBA00005466"/>
    </source>
</evidence>
<comment type="caution">
    <text evidence="7">The sequence shown here is derived from an EMBL/GenBank/DDBJ whole genome shotgun (WGS) entry which is preliminary data.</text>
</comment>
<dbReference type="EMBL" id="CCBP010000414">
    <property type="protein sequence ID" value="CDO76775.1"/>
    <property type="molecule type" value="Genomic_DNA"/>
</dbReference>
<evidence type="ECO:0000256" key="2">
    <source>
        <dbReference type="ARBA" id="ARBA00022630"/>
    </source>
</evidence>
<dbReference type="OMA" id="TRVEDIY"/>